<feature type="compositionally biased region" description="Polar residues" evidence="7">
    <location>
        <begin position="889"/>
        <end position="903"/>
    </location>
</feature>
<evidence type="ECO:0000313" key="12">
    <source>
        <dbReference type="EMBL" id="SPO03987.1"/>
    </source>
</evidence>
<feature type="transmembrane region" description="Helical" evidence="8">
    <location>
        <begin position="37"/>
        <end position="58"/>
    </location>
</feature>
<proteinExistence type="inferred from homology"/>
<dbReference type="AlphaFoldDB" id="A0AAE8N375"/>
<sequence>MEKLITLLGRDEKFDGGKELLLLLQDPFSGQLQQTSVFTALGSSLGFTAAIAVLFSLLRPYNQTVYAPRLKHADEKHAPPPIGKQVWSWVTPLWRTSEKDMIGFVGVDATVFLRFTSMCRNIFIVLSILGCVILIPIHVKFVDEATKPESWLAQLTPSNVWGTPMWAQVVFAYLSTVVCLGSLWWNYKKVHDLRRNYFASEDYQNSLHARTLMLTDIPKERASDEGIARIIDEVVPSSSFARTAVSRNVKDLPELIASHDRTVRKLEKVLAVYLKDPQQLPASRPLCKPSKNDPSYSTYPPGQKVDAIEYLTGRIRSLEVHINEVRKSVDKRSTMSYGFASYSDIVEAHNIAYACRKKRPSGASVQLAPRPSDIIWDHMALSRSARSWKRMMNNLWVALLTLLWIAPNAMIAIFLVNLSNLGRVWPGFQKNLQENSVVWGMVQGILPPAVTSLIYLVLPIIFRRMSMASGDQTKNGRERHVLAKLYTFFVFNNLIVFCLFSTIWSTVTTVVKEANSGMDAWQAFLKADFVSALFLALCGVSPFWVTWLLQRHLGAAIDLSQLWPLVYSFFMRRFSHPTPRELIELTAPPAFDYASYYNYFLFYVTVSLSFSGIQPLVLLAAAMYFAIDVVLKKYLLLYVFVTKTESGGVYWRVLFNRFIFGLVLSDLVFFLTTWVRGEGTHVQAFAVVPLPFIAIAFKFYCAKAFDDKIYYYSTRNVSKHPDEAALGKESRLRSERLASRFGHPALYKPLITPMVHQKAQNMLHVVYKGRVSDGREAGSGVGGDMMSVSGYSDTYALDPMHRGKPGKSIASSNGVPGFEFVSESHLDFEYYKSRPEFADEHGAGDIFGTNSDIMRPGTPGSTYGGSNGSRPGTPTQGGGNGMFRPYTPPRSSSPQSAFLQQPLSGEGVSRSKSPLYSMSNESSHGLPRHVGAADAYGVGGPTVGALGGGPRGYSGLAQAEEPVADPTQYDYFRGTRSTRRPGEGW</sequence>
<keyword evidence="13" id="KW-1185">Reference proteome</keyword>
<evidence type="ECO:0000259" key="10">
    <source>
        <dbReference type="Pfam" id="PF13967"/>
    </source>
</evidence>
<organism evidence="12 13">
    <name type="scientific">Cephalotrichum gorgonifer</name>
    <dbReference type="NCBI Taxonomy" id="2041049"/>
    <lineage>
        <taxon>Eukaryota</taxon>
        <taxon>Fungi</taxon>
        <taxon>Dikarya</taxon>
        <taxon>Ascomycota</taxon>
        <taxon>Pezizomycotina</taxon>
        <taxon>Sordariomycetes</taxon>
        <taxon>Hypocreomycetidae</taxon>
        <taxon>Microascales</taxon>
        <taxon>Microascaceae</taxon>
        <taxon>Cephalotrichum</taxon>
    </lineage>
</organism>
<comment type="similarity">
    <text evidence="2">Belongs to the CSC1 (TC 1.A.17) family.</text>
</comment>
<dbReference type="Pfam" id="PF14703">
    <property type="entry name" value="PHM7_cyt"/>
    <property type="match status" value="1"/>
</dbReference>
<keyword evidence="6 8" id="KW-0472">Membrane</keyword>
<gene>
    <name evidence="12" type="ORF">DNG_06670</name>
</gene>
<evidence type="ECO:0000256" key="5">
    <source>
        <dbReference type="ARBA" id="ARBA00022989"/>
    </source>
</evidence>
<evidence type="ECO:0000313" key="13">
    <source>
        <dbReference type="Proteomes" id="UP001187682"/>
    </source>
</evidence>
<evidence type="ECO:0000256" key="6">
    <source>
        <dbReference type="ARBA" id="ARBA00023136"/>
    </source>
</evidence>
<evidence type="ECO:0000256" key="2">
    <source>
        <dbReference type="ARBA" id="ARBA00007779"/>
    </source>
</evidence>
<reference evidence="12" key="1">
    <citation type="submission" date="2018-03" db="EMBL/GenBank/DDBJ databases">
        <authorList>
            <person name="Guldener U."/>
        </authorList>
    </citation>
    <scope>NUCLEOTIDE SEQUENCE</scope>
</reference>
<evidence type="ECO:0000256" key="1">
    <source>
        <dbReference type="ARBA" id="ARBA00004141"/>
    </source>
</evidence>
<feature type="compositionally biased region" description="Polar residues" evidence="7">
    <location>
        <begin position="910"/>
        <end position="923"/>
    </location>
</feature>
<dbReference type="GO" id="GO:0005886">
    <property type="term" value="C:plasma membrane"/>
    <property type="evidence" value="ECO:0007669"/>
    <property type="project" value="TreeGrafter"/>
</dbReference>
<dbReference type="Proteomes" id="UP001187682">
    <property type="component" value="Unassembled WGS sequence"/>
</dbReference>
<feature type="domain" description="CSC1/OSCA1-like N-terminal transmembrane" evidence="10">
    <location>
        <begin position="37"/>
        <end position="185"/>
    </location>
</feature>
<evidence type="ECO:0000256" key="8">
    <source>
        <dbReference type="SAM" id="Phobius"/>
    </source>
</evidence>
<feature type="transmembrane region" description="Helical" evidence="8">
    <location>
        <begin position="524"/>
        <end position="545"/>
    </location>
</feature>
<dbReference type="Pfam" id="PF02714">
    <property type="entry name" value="RSN1_7TM"/>
    <property type="match status" value="1"/>
</dbReference>
<comment type="caution">
    <text evidence="12">The sequence shown here is derived from an EMBL/GenBank/DDBJ whole genome shotgun (WGS) entry which is preliminary data.</text>
</comment>
<protein>
    <submittedName>
        <fullName evidence="12">Related to RSN1 Overexpression rescues sro7/sop1 in NaCl</fullName>
    </submittedName>
</protein>
<feature type="domain" description="CSC1/OSCA1-like cytosolic" evidence="11">
    <location>
        <begin position="209"/>
        <end position="378"/>
    </location>
</feature>
<evidence type="ECO:0000259" key="9">
    <source>
        <dbReference type="Pfam" id="PF02714"/>
    </source>
</evidence>
<feature type="domain" description="CSC1/OSCA1-like 7TM region" evidence="9">
    <location>
        <begin position="389"/>
        <end position="671"/>
    </location>
</feature>
<comment type="subcellular location">
    <subcellularLocation>
        <location evidence="1">Membrane</location>
        <topology evidence="1">Multi-pass membrane protein</topology>
    </subcellularLocation>
</comment>
<feature type="transmembrane region" description="Helical" evidence="8">
    <location>
        <begin position="681"/>
        <end position="701"/>
    </location>
</feature>
<feature type="transmembrane region" description="Helical" evidence="8">
    <location>
        <begin position="654"/>
        <end position="675"/>
    </location>
</feature>
<feature type="region of interest" description="Disordered" evidence="7">
    <location>
        <begin position="845"/>
        <end position="928"/>
    </location>
</feature>
<dbReference type="GO" id="GO:0005227">
    <property type="term" value="F:calcium-activated cation channel activity"/>
    <property type="evidence" value="ECO:0007669"/>
    <property type="project" value="InterPro"/>
</dbReference>
<evidence type="ECO:0000256" key="3">
    <source>
        <dbReference type="ARBA" id="ARBA00022448"/>
    </source>
</evidence>
<dbReference type="InterPro" id="IPR032880">
    <property type="entry name" value="CSC1/OSCA1-like_N"/>
</dbReference>
<keyword evidence="4 8" id="KW-0812">Transmembrane</keyword>
<evidence type="ECO:0000256" key="4">
    <source>
        <dbReference type="ARBA" id="ARBA00022692"/>
    </source>
</evidence>
<dbReference type="PANTHER" id="PTHR13018:SF149">
    <property type="entry name" value="DOMAIN PROTEIN, PUTATIVE (AFU_ORTHOLOGUE AFUA_3G11660)-RELATED"/>
    <property type="match status" value="1"/>
</dbReference>
<feature type="transmembrane region" description="Helical" evidence="8">
    <location>
        <begin position="600"/>
        <end position="627"/>
    </location>
</feature>
<feature type="transmembrane region" description="Helical" evidence="8">
    <location>
        <begin position="165"/>
        <end position="185"/>
    </location>
</feature>
<feature type="transmembrane region" description="Helical" evidence="8">
    <location>
        <begin position="395"/>
        <end position="416"/>
    </location>
</feature>
<feature type="transmembrane region" description="Helical" evidence="8">
    <location>
        <begin position="436"/>
        <end position="462"/>
    </location>
</feature>
<accession>A0AAE8N375</accession>
<feature type="transmembrane region" description="Helical" evidence="8">
    <location>
        <begin position="483"/>
        <end position="504"/>
    </location>
</feature>
<keyword evidence="5 8" id="KW-1133">Transmembrane helix</keyword>
<dbReference type="PANTHER" id="PTHR13018">
    <property type="entry name" value="PROBABLE MEMBRANE PROTEIN DUF221-RELATED"/>
    <property type="match status" value="1"/>
</dbReference>
<keyword evidence="3" id="KW-0813">Transport</keyword>
<dbReference type="InterPro" id="IPR027815">
    <property type="entry name" value="CSC1/OSCA1-like_cyt"/>
</dbReference>
<dbReference type="InterPro" id="IPR045122">
    <property type="entry name" value="Csc1-like"/>
</dbReference>
<feature type="transmembrane region" description="Helical" evidence="8">
    <location>
        <begin position="122"/>
        <end position="142"/>
    </location>
</feature>
<dbReference type="InterPro" id="IPR003864">
    <property type="entry name" value="CSC1/OSCA1-like_7TM"/>
</dbReference>
<name>A0AAE8N375_9PEZI</name>
<evidence type="ECO:0000256" key="7">
    <source>
        <dbReference type="SAM" id="MobiDB-lite"/>
    </source>
</evidence>
<dbReference type="EMBL" id="ONZQ02000009">
    <property type="protein sequence ID" value="SPO03987.1"/>
    <property type="molecule type" value="Genomic_DNA"/>
</dbReference>
<evidence type="ECO:0000259" key="11">
    <source>
        <dbReference type="Pfam" id="PF14703"/>
    </source>
</evidence>
<dbReference type="Pfam" id="PF13967">
    <property type="entry name" value="RSN1_TM"/>
    <property type="match status" value="1"/>
</dbReference>